<name>A0A3Q7ILU6_SOLLC</name>
<dbReference type="Gramene" id="Solyc08g074835.1.1">
    <property type="protein sequence ID" value="Solyc08g074835.1.1"/>
    <property type="gene ID" value="Solyc08g074835.1"/>
</dbReference>
<dbReference type="InParanoid" id="A0A3Q7ILU6"/>
<proteinExistence type="predicted"/>
<feature type="transmembrane region" description="Helical" evidence="1">
    <location>
        <begin position="111"/>
        <end position="131"/>
    </location>
</feature>
<accession>A0A3Q7ILU6</accession>
<keyword evidence="3" id="KW-1185">Reference proteome</keyword>
<reference evidence="2" key="2">
    <citation type="submission" date="2019-01" db="UniProtKB">
        <authorList>
            <consortium name="EnsemblPlants"/>
        </authorList>
    </citation>
    <scope>IDENTIFICATION</scope>
    <source>
        <strain evidence="2">cv. Heinz 1706</strain>
    </source>
</reference>
<evidence type="ECO:0000313" key="3">
    <source>
        <dbReference type="Proteomes" id="UP000004994"/>
    </source>
</evidence>
<keyword evidence="1" id="KW-1133">Transmembrane helix</keyword>
<protein>
    <recommendedName>
        <fullName evidence="4">FBD domain-containing protein</fullName>
    </recommendedName>
</protein>
<evidence type="ECO:0008006" key="4">
    <source>
        <dbReference type="Google" id="ProtNLM"/>
    </source>
</evidence>
<keyword evidence="1" id="KW-0812">Transmembrane</keyword>
<evidence type="ECO:0000256" key="1">
    <source>
        <dbReference type="SAM" id="Phobius"/>
    </source>
</evidence>
<dbReference type="AlphaFoldDB" id="A0A3Q7ILU6"/>
<sequence>MLQSSSLHAFPAGTRTIWFNIRVLAHIPESPPTALNNVKSLCILDMCLRNVKELSSHPPNCLAKIFKEIVGDDVEPDIQLLQAQSISCGVIKMLQRVEMLGFTGFEMEMEFMKIILASAPVLVEIFVWNMAHYIHRDTKMMVETIYASTIQC</sequence>
<keyword evidence="1" id="KW-0472">Membrane</keyword>
<organism evidence="2">
    <name type="scientific">Solanum lycopersicum</name>
    <name type="common">Tomato</name>
    <name type="synonym">Lycopersicon esculentum</name>
    <dbReference type="NCBI Taxonomy" id="4081"/>
    <lineage>
        <taxon>Eukaryota</taxon>
        <taxon>Viridiplantae</taxon>
        <taxon>Streptophyta</taxon>
        <taxon>Embryophyta</taxon>
        <taxon>Tracheophyta</taxon>
        <taxon>Spermatophyta</taxon>
        <taxon>Magnoliopsida</taxon>
        <taxon>eudicotyledons</taxon>
        <taxon>Gunneridae</taxon>
        <taxon>Pentapetalae</taxon>
        <taxon>asterids</taxon>
        <taxon>lamiids</taxon>
        <taxon>Solanales</taxon>
        <taxon>Solanaceae</taxon>
        <taxon>Solanoideae</taxon>
        <taxon>Solaneae</taxon>
        <taxon>Solanum</taxon>
        <taxon>Solanum subgen. Lycopersicon</taxon>
    </lineage>
</organism>
<dbReference type="EnsemblPlants" id="Solyc08g074835.1.1">
    <property type="protein sequence ID" value="Solyc08g074835.1.1"/>
    <property type="gene ID" value="Solyc08g074835.1"/>
</dbReference>
<reference evidence="2" key="1">
    <citation type="journal article" date="2012" name="Nature">
        <title>The tomato genome sequence provides insights into fleshy fruit evolution.</title>
        <authorList>
            <consortium name="Tomato Genome Consortium"/>
        </authorList>
    </citation>
    <scope>NUCLEOTIDE SEQUENCE [LARGE SCALE GENOMIC DNA]</scope>
    <source>
        <strain evidence="2">cv. Heinz 1706</strain>
    </source>
</reference>
<evidence type="ECO:0000313" key="2">
    <source>
        <dbReference type="EnsemblPlants" id="Solyc08g074835.1.1"/>
    </source>
</evidence>
<dbReference type="Proteomes" id="UP000004994">
    <property type="component" value="Chromosome 8"/>
</dbReference>